<accession>A0A1I7WR40</accession>
<sequence length="23" mass="2904">MHNNRKKPSIIQRKSFENFKNTW</sequence>
<protein>
    <submittedName>
        <fullName evidence="3">Uncharacterized protein</fullName>
    </submittedName>
</protein>
<dbReference type="WBParaSite" id="Hba_07626">
    <property type="protein sequence ID" value="Hba_07626"/>
    <property type="gene ID" value="Hba_07626"/>
</dbReference>
<dbReference type="AlphaFoldDB" id="A0A1I7WR40"/>
<keyword evidence="2" id="KW-1185">Reference proteome</keyword>
<feature type="region of interest" description="Disordered" evidence="1">
    <location>
        <begin position="1"/>
        <end position="23"/>
    </location>
</feature>
<dbReference type="Proteomes" id="UP000095283">
    <property type="component" value="Unplaced"/>
</dbReference>
<evidence type="ECO:0000313" key="2">
    <source>
        <dbReference type="Proteomes" id="UP000095283"/>
    </source>
</evidence>
<proteinExistence type="predicted"/>
<evidence type="ECO:0000313" key="3">
    <source>
        <dbReference type="WBParaSite" id="Hba_07626"/>
    </source>
</evidence>
<evidence type="ECO:0000256" key="1">
    <source>
        <dbReference type="SAM" id="MobiDB-lite"/>
    </source>
</evidence>
<organism evidence="2 3">
    <name type="scientific">Heterorhabditis bacteriophora</name>
    <name type="common">Entomopathogenic nematode worm</name>
    <dbReference type="NCBI Taxonomy" id="37862"/>
    <lineage>
        <taxon>Eukaryota</taxon>
        <taxon>Metazoa</taxon>
        <taxon>Ecdysozoa</taxon>
        <taxon>Nematoda</taxon>
        <taxon>Chromadorea</taxon>
        <taxon>Rhabditida</taxon>
        <taxon>Rhabditina</taxon>
        <taxon>Rhabditomorpha</taxon>
        <taxon>Strongyloidea</taxon>
        <taxon>Heterorhabditidae</taxon>
        <taxon>Heterorhabditis</taxon>
    </lineage>
</organism>
<name>A0A1I7WR40_HETBA</name>
<reference evidence="3" key="1">
    <citation type="submission" date="2016-11" db="UniProtKB">
        <authorList>
            <consortium name="WormBaseParasite"/>
        </authorList>
    </citation>
    <scope>IDENTIFICATION</scope>
</reference>